<name>A0AAN9MVY9_CANGL</name>
<sequence>MPLCWEELSRLLSKPFEYPLKFLIFSSLFQESCKDAMFGTMNSRALQFIGAGAKTFKKWFAFIGIKAVLGGLGSPYAIMFRPNAIDSSGMKPMNVSTYLCADISLGCSCGDCPSSSVCSSSASNTTQRVVIVAAILEP</sequence>
<evidence type="ECO:0000259" key="1">
    <source>
        <dbReference type="Pfam" id="PF16414"/>
    </source>
</evidence>
<accession>A0AAN9MVY9</accession>
<gene>
    <name evidence="2" type="ORF">VNO77_02960</name>
</gene>
<evidence type="ECO:0000313" key="2">
    <source>
        <dbReference type="EMBL" id="KAK7360941.1"/>
    </source>
</evidence>
<evidence type="ECO:0000313" key="3">
    <source>
        <dbReference type="Proteomes" id="UP001367508"/>
    </source>
</evidence>
<keyword evidence="3" id="KW-1185">Reference proteome</keyword>
<dbReference type="GO" id="GO:0016020">
    <property type="term" value="C:membrane"/>
    <property type="evidence" value="ECO:0007669"/>
    <property type="project" value="TreeGrafter"/>
</dbReference>
<protein>
    <recommendedName>
        <fullName evidence="1">Niemann-Pick C1 N-terminal domain-containing protein</fullName>
    </recommendedName>
</protein>
<dbReference type="EMBL" id="JAYMYQ010000001">
    <property type="protein sequence ID" value="KAK7360941.1"/>
    <property type="molecule type" value="Genomic_DNA"/>
</dbReference>
<dbReference type="InterPro" id="IPR032190">
    <property type="entry name" value="NPC1_N"/>
</dbReference>
<dbReference type="PANTHER" id="PTHR45727">
    <property type="entry name" value="NPC INTRACELLULAR CHOLESTEROL TRANSPORTER 1"/>
    <property type="match status" value="1"/>
</dbReference>
<reference evidence="2 3" key="1">
    <citation type="submission" date="2024-01" db="EMBL/GenBank/DDBJ databases">
        <title>The genomes of 5 underutilized Papilionoideae crops provide insights into root nodulation and disease resistanc.</title>
        <authorList>
            <person name="Jiang F."/>
        </authorList>
    </citation>
    <scope>NUCLEOTIDE SEQUENCE [LARGE SCALE GENOMIC DNA]</scope>
    <source>
        <strain evidence="2">LVBAO_FW01</strain>
        <tissue evidence="2">Leaves</tissue>
    </source>
</reference>
<feature type="domain" description="Niemann-Pick C1 N-terminal" evidence="1">
    <location>
        <begin position="28"/>
        <end position="124"/>
    </location>
</feature>
<dbReference type="Pfam" id="PF16414">
    <property type="entry name" value="NPC1_N"/>
    <property type="match status" value="1"/>
</dbReference>
<organism evidence="2 3">
    <name type="scientific">Canavalia gladiata</name>
    <name type="common">Sword bean</name>
    <name type="synonym">Dolichos gladiatus</name>
    <dbReference type="NCBI Taxonomy" id="3824"/>
    <lineage>
        <taxon>Eukaryota</taxon>
        <taxon>Viridiplantae</taxon>
        <taxon>Streptophyta</taxon>
        <taxon>Embryophyta</taxon>
        <taxon>Tracheophyta</taxon>
        <taxon>Spermatophyta</taxon>
        <taxon>Magnoliopsida</taxon>
        <taxon>eudicotyledons</taxon>
        <taxon>Gunneridae</taxon>
        <taxon>Pentapetalae</taxon>
        <taxon>rosids</taxon>
        <taxon>fabids</taxon>
        <taxon>Fabales</taxon>
        <taxon>Fabaceae</taxon>
        <taxon>Papilionoideae</taxon>
        <taxon>50 kb inversion clade</taxon>
        <taxon>NPAAA clade</taxon>
        <taxon>indigoferoid/millettioid clade</taxon>
        <taxon>Phaseoleae</taxon>
        <taxon>Canavalia</taxon>
    </lineage>
</organism>
<dbReference type="PANTHER" id="PTHR45727:SF2">
    <property type="entry name" value="NPC INTRACELLULAR CHOLESTEROL TRANSPORTER 1"/>
    <property type="match status" value="1"/>
</dbReference>
<proteinExistence type="predicted"/>
<dbReference type="Proteomes" id="UP001367508">
    <property type="component" value="Unassembled WGS sequence"/>
</dbReference>
<dbReference type="AlphaFoldDB" id="A0AAN9MVY9"/>
<dbReference type="GO" id="GO:0015918">
    <property type="term" value="P:sterol transport"/>
    <property type="evidence" value="ECO:0007669"/>
    <property type="project" value="TreeGrafter"/>
</dbReference>
<dbReference type="GO" id="GO:0032934">
    <property type="term" value="F:sterol binding"/>
    <property type="evidence" value="ECO:0007669"/>
    <property type="project" value="TreeGrafter"/>
</dbReference>
<comment type="caution">
    <text evidence="2">The sequence shown here is derived from an EMBL/GenBank/DDBJ whole genome shotgun (WGS) entry which is preliminary data.</text>
</comment>